<evidence type="ECO:0000313" key="2">
    <source>
        <dbReference type="Proteomes" id="UP001500748"/>
    </source>
</evidence>
<evidence type="ECO:0000313" key="1">
    <source>
        <dbReference type="EMBL" id="GAA3769602.1"/>
    </source>
</evidence>
<dbReference type="EMBL" id="BAABDU010000004">
    <property type="protein sequence ID" value="GAA3769602.1"/>
    <property type="molecule type" value="Genomic_DNA"/>
</dbReference>
<comment type="caution">
    <text evidence="1">The sequence shown here is derived from an EMBL/GenBank/DDBJ whole genome shotgun (WGS) entry which is preliminary data.</text>
</comment>
<name>A0ABP7GN97_9FLAO</name>
<proteinExistence type="predicted"/>
<accession>A0ABP7GN97</accession>
<reference evidence="2" key="1">
    <citation type="journal article" date="2019" name="Int. J. Syst. Evol. Microbiol.">
        <title>The Global Catalogue of Microorganisms (GCM) 10K type strain sequencing project: providing services to taxonomists for standard genome sequencing and annotation.</title>
        <authorList>
            <consortium name="The Broad Institute Genomics Platform"/>
            <consortium name="The Broad Institute Genome Sequencing Center for Infectious Disease"/>
            <person name="Wu L."/>
            <person name="Ma J."/>
        </authorList>
    </citation>
    <scope>NUCLEOTIDE SEQUENCE [LARGE SCALE GENOMIC DNA]</scope>
    <source>
        <strain evidence="2">JCM 17337</strain>
    </source>
</reference>
<gene>
    <name evidence="1" type="ORF">GCM10022423_23820</name>
</gene>
<dbReference type="Proteomes" id="UP001500748">
    <property type="component" value="Unassembled WGS sequence"/>
</dbReference>
<organism evidence="1 2">
    <name type="scientific">Flavobacterium ginsengiterrae</name>
    <dbReference type="NCBI Taxonomy" id="871695"/>
    <lineage>
        <taxon>Bacteria</taxon>
        <taxon>Pseudomonadati</taxon>
        <taxon>Bacteroidota</taxon>
        <taxon>Flavobacteriia</taxon>
        <taxon>Flavobacteriales</taxon>
        <taxon>Flavobacteriaceae</taxon>
        <taxon>Flavobacterium</taxon>
    </lineage>
</organism>
<protein>
    <recommendedName>
        <fullName evidence="3">DUF4252 domain-containing protein</fullName>
    </recommendedName>
</protein>
<dbReference type="RefSeq" id="WP_345144589.1">
    <property type="nucleotide sequence ID" value="NZ_BAABDU010000004.1"/>
</dbReference>
<dbReference type="PROSITE" id="PS51257">
    <property type="entry name" value="PROKAR_LIPOPROTEIN"/>
    <property type="match status" value="1"/>
</dbReference>
<keyword evidence="2" id="KW-1185">Reference proteome</keyword>
<evidence type="ECO:0008006" key="3">
    <source>
        <dbReference type="Google" id="ProtNLM"/>
    </source>
</evidence>
<sequence>MKRITFFFGIFFIIISCKKSKEENLKNEIENEIKTNLNDPSSYEFNYFHLDSVEHIVNKQMTAENLKEIENLQNQNNAKSKKRIEFLKSQNQFYNLLNKNKYKGIFSFRGNNKFGAKILAEYSFEADSTYKLIYLKDNIGDTIYKDVETLIKENDKFIKDAEKLINASK</sequence>